<accession>A0AAV2A6P2</accession>
<name>A0AAV2A6P2_9ARAC</name>
<feature type="compositionally biased region" description="Polar residues" evidence="1">
    <location>
        <begin position="34"/>
        <end position="50"/>
    </location>
</feature>
<feature type="compositionally biased region" description="Polar residues" evidence="1">
    <location>
        <begin position="80"/>
        <end position="108"/>
    </location>
</feature>
<protein>
    <submittedName>
        <fullName evidence="2">Uncharacterized protein</fullName>
    </submittedName>
</protein>
<keyword evidence="3" id="KW-1185">Reference proteome</keyword>
<feature type="region of interest" description="Disordered" evidence="1">
    <location>
        <begin position="1"/>
        <end position="138"/>
    </location>
</feature>
<feature type="compositionally biased region" description="Basic and acidic residues" evidence="1">
    <location>
        <begin position="1"/>
        <end position="11"/>
    </location>
</feature>
<evidence type="ECO:0000313" key="2">
    <source>
        <dbReference type="EMBL" id="CAL1279673.1"/>
    </source>
</evidence>
<reference evidence="2 3" key="1">
    <citation type="submission" date="2024-04" db="EMBL/GenBank/DDBJ databases">
        <authorList>
            <person name="Rising A."/>
            <person name="Reimegard J."/>
            <person name="Sonavane S."/>
            <person name="Akerstrom W."/>
            <person name="Nylinder S."/>
            <person name="Hedman E."/>
            <person name="Kallberg Y."/>
        </authorList>
    </citation>
    <scope>NUCLEOTIDE SEQUENCE [LARGE SCALE GENOMIC DNA]</scope>
</reference>
<evidence type="ECO:0000256" key="1">
    <source>
        <dbReference type="SAM" id="MobiDB-lite"/>
    </source>
</evidence>
<feature type="non-terminal residue" evidence="2">
    <location>
        <position position="138"/>
    </location>
</feature>
<feature type="compositionally biased region" description="Polar residues" evidence="1">
    <location>
        <begin position="60"/>
        <end position="70"/>
    </location>
</feature>
<feature type="compositionally biased region" description="Polar residues" evidence="1">
    <location>
        <begin position="121"/>
        <end position="138"/>
    </location>
</feature>
<proteinExistence type="predicted"/>
<comment type="caution">
    <text evidence="2">The sequence shown here is derived from an EMBL/GenBank/DDBJ whole genome shotgun (WGS) entry which is preliminary data.</text>
</comment>
<dbReference type="EMBL" id="CAXIEN010000124">
    <property type="protein sequence ID" value="CAL1279673.1"/>
    <property type="molecule type" value="Genomic_DNA"/>
</dbReference>
<organism evidence="2 3">
    <name type="scientific">Larinioides sclopetarius</name>
    <dbReference type="NCBI Taxonomy" id="280406"/>
    <lineage>
        <taxon>Eukaryota</taxon>
        <taxon>Metazoa</taxon>
        <taxon>Ecdysozoa</taxon>
        <taxon>Arthropoda</taxon>
        <taxon>Chelicerata</taxon>
        <taxon>Arachnida</taxon>
        <taxon>Araneae</taxon>
        <taxon>Araneomorphae</taxon>
        <taxon>Entelegynae</taxon>
        <taxon>Araneoidea</taxon>
        <taxon>Araneidae</taxon>
        <taxon>Larinioides</taxon>
    </lineage>
</organism>
<dbReference type="Proteomes" id="UP001497382">
    <property type="component" value="Unassembled WGS sequence"/>
</dbReference>
<evidence type="ECO:0000313" key="3">
    <source>
        <dbReference type="Proteomes" id="UP001497382"/>
    </source>
</evidence>
<sequence>GRYDVGTERPGDFPATHPSILESSSVPGIRDNKQGQIQHSQNHLSTSSPVSHDFPRDQNLFLSQNLGTPASTTSTSKSSVKGQFNEISSQHPQAFYNDKQNSPKQQQFIDGRQKNPAQIPFSYNDNQQSLNEQRFFNA</sequence>
<dbReference type="AlphaFoldDB" id="A0AAV2A6P2"/>
<feature type="non-terminal residue" evidence="2">
    <location>
        <position position="1"/>
    </location>
</feature>
<gene>
    <name evidence="2" type="ORF">LARSCL_LOCUS10529</name>
</gene>